<evidence type="ECO:0000313" key="2">
    <source>
        <dbReference type="Proteomes" id="UP000183940"/>
    </source>
</evidence>
<dbReference type="STRING" id="1925591.BI308_03190"/>
<dbReference type="AlphaFoldDB" id="A0A1L9QWQ5"/>
<sequence>MSDPCKQDLNSSEIKKILLVEGNNDCHLVMGLCKKQNVTENFSIHDCQGIDIALKNLNSLIIRPDPPEVIGAVLDADKSIMTQWNRIQKKLQDCDYNFPQNPMVNGTIIQGYQDKPKLGFWLMPNNINAGIVEDFCIELVPQNRQDTFRFAQECVAEAKNRKLTDFKDQDYSKAELCTYLAWQDEPGFPPGKAIGTKKLNADAELAKHFTDWLKQLFG</sequence>
<protein>
    <recommendedName>
        <fullName evidence="3">DUF4435 domain-containing protein</fullName>
    </recommendedName>
</protein>
<proteinExistence type="predicted"/>
<gene>
    <name evidence="1" type="ORF">BI308_03190</name>
</gene>
<dbReference type="Proteomes" id="UP000183940">
    <property type="component" value="Unassembled WGS sequence"/>
</dbReference>
<name>A0A1L9QWQ5_9CYAN</name>
<dbReference type="EMBL" id="MLAW01000003">
    <property type="protein sequence ID" value="OJJ27069.1"/>
    <property type="molecule type" value="Genomic_DNA"/>
</dbReference>
<dbReference type="Pfam" id="PF11536">
    <property type="entry name" value="DUF3226"/>
    <property type="match status" value="1"/>
</dbReference>
<comment type="caution">
    <text evidence="1">The sequence shown here is derived from an EMBL/GenBank/DDBJ whole genome shotgun (WGS) entry which is preliminary data.</text>
</comment>
<evidence type="ECO:0000313" key="1">
    <source>
        <dbReference type="EMBL" id="OJJ27069.1"/>
    </source>
</evidence>
<dbReference type="InterPro" id="IPR024508">
    <property type="entry name" value="DUF3226"/>
</dbReference>
<accession>A0A1L9QWQ5</accession>
<keyword evidence="2" id="KW-1185">Reference proteome</keyword>
<organism evidence="1 2">
    <name type="scientific">Roseofilum reptotaenium AO1-A</name>
    <dbReference type="NCBI Taxonomy" id="1925591"/>
    <lineage>
        <taxon>Bacteria</taxon>
        <taxon>Bacillati</taxon>
        <taxon>Cyanobacteriota</taxon>
        <taxon>Cyanophyceae</taxon>
        <taxon>Desertifilales</taxon>
        <taxon>Desertifilaceae</taxon>
        <taxon>Roseofilum</taxon>
    </lineage>
</organism>
<evidence type="ECO:0008006" key="3">
    <source>
        <dbReference type="Google" id="ProtNLM"/>
    </source>
</evidence>
<reference evidence="1" key="1">
    <citation type="submission" date="2016-10" db="EMBL/GenBank/DDBJ databases">
        <title>CRISPR-Cas defence system in Roseofilum reptotaenium: evidence of a bacteriophage-cyanobacterium arms race in the coral black band disease.</title>
        <authorList>
            <person name="Buerger P."/>
            <person name="Wood-Charlson E.M."/>
            <person name="Weynberg K.D."/>
            <person name="Willis B."/>
            <person name="Van Oppen M.J."/>
        </authorList>
    </citation>
    <scope>NUCLEOTIDE SEQUENCE [LARGE SCALE GENOMIC DNA]</scope>
    <source>
        <strain evidence="1">AO1-A</strain>
    </source>
</reference>